<proteinExistence type="predicted"/>
<sequence length="159" mass="18676">MCNLQTTKREMTAMKTARRQSFVFPPLCMLTAEQPFLLNTSADKHPLKKAHGFSRYNLGRKCIPPVQITSTARKFHKTNFKKLAFFFFFLCVCVWFNVFDCCNYFLPQQTKTVSFPKRSLLPCLFSSAALIRPDKHNKMRFRFGHNWSSRRRPPKQSLV</sequence>
<keyword evidence="1" id="KW-1133">Transmembrane helix</keyword>
<name>B7PTG0_IXOSC</name>
<evidence type="ECO:0000313" key="3">
    <source>
        <dbReference type="EnsemblMetazoa" id="ISCW007962-PA"/>
    </source>
</evidence>
<keyword evidence="1" id="KW-0472">Membrane</keyword>
<reference evidence="3" key="2">
    <citation type="submission" date="2020-05" db="UniProtKB">
        <authorList>
            <consortium name="EnsemblMetazoa"/>
        </authorList>
    </citation>
    <scope>IDENTIFICATION</scope>
    <source>
        <strain evidence="3">wikel</strain>
    </source>
</reference>
<accession>B7PTG0</accession>
<dbReference type="PaxDb" id="6945-B7PTG0"/>
<dbReference type="HOGENOM" id="CLU_1662735_0_0_1"/>
<dbReference type="EMBL" id="ABJB010764637">
    <property type="status" value="NOT_ANNOTATED_CDS"/>
    <property type="molecule type" value="Genomic_DNA"/>
</dbReference>
<evidence type="ECO:0000256" key="1">
    <source>
        <dbReference type="SAM" id="Phobius"/>
    </source>
</evidence>
<feature type="transmembrane region" description="Helical" evidence="1">
    <location>
        <begin position="83"/>
        <end position="106"/>
    </location>
</feature>
<dbReference type="VEuPathDB" id="VectorBase:ISCI007962"/>
<protein>
    <submittedName>
        <fullName evidence="2 3">Uncharacterized protein</fullName>
    </submittedName>
</protein>
<dbReference type="AlphaFoldDB" id="B7PTG0"/>
<evidence type="ECO:0000313" key="2">
    <source>
        <dbReference type="EMBL" id="EEC09882.1"/>
    </source>
</evidence>
<dbReference type="EMBL" id="DS785766">
    <property type="protein sequence ID" value="EEC09882.1"/>
    <property type="molecule type" value="Genomic_DNA"/>
</dbReference>
<keyword evidence="4" id="KW-1185">Reference proteome</keyword>
<organism>
    <name type="scientific">Ixodes scapularis</name>
    <name type="common">Black-legged tick</name>
    <name type="synonym">Deer tick</name>
    <dbReference type="NCBI Taxonomy" id="6945"/>
    <lineage>
        <taxon>Eukaryota</taxon>
        <taxon>Metazoa</taxon>
        <taxon>Ecdysozoa</taxon>
        <taxon>Arthropoda</taxon>
        <taxon>Chelicerata</taxon>
        <taxon>Arachnida</taxon>
        <taxon>Acari</taxon>
        <taxon>Parasitiformes</taxon>
        <taxon>Ixodida</taxon>
        <taxon>Ixodoidea</taxon>
        <taxon>Ixodidae</taxon>
        <taxon>Ixodinae</taxon>
        <taxon>Ixodes</taxon>
    </lineage>
</organism>
<dbReference type="InParanoid" id="B7PTG0"/>
<dbReference type="Proteomes" id="UP000001555">
    <property type="component" value="Unassembled WGS sequence"/>
</dbReference>
<gene>
    <name evidence="2" type="ORF">IscW_ISCW007962</name>
</gene>
<dbReference type="EnsemblMetazoa" id="ISCW007962-RA">
    <property type="protein sequence ID" value="ISCW007962-PA"/>
    <property type="gene ID" value="ISCW007962"/>
</dbReference>
<reference evidence="2 4" key="1">
    <citation type="submission" date="2008-03" db="EMBL/GenBank/DDBJ databases">
        <title>Annotation of Ixodes scapularis.</title>
        <authorList>
            <consortium name="Ixodes scapularis Genome Project Consortium"/>
            <person name="Caler E."/>
            <person name="Hannick L.I."/>
            <person name="Bidwell S."/>
            <person name="Joardar V."/>
            <person name="Thiagarajan M."/>
            <person name="Amedeo P."/>
            <person name="Galinsky K.J."/>
            <person name="Schobel S."/>
            <person name="Inman J."/>
            <person name="Hostetler J."/>
            <person name="Miller J."/>
            <person name="Hammond M."/>
            <person name="Megy K."/>
            <person name="Lawson D."/>
            <person name="Kodira C."/>
            <person name="Sutton G."/>
            <person name="Meyer J."/>
            <person name="Hill C.A."/>
            <person name="Birren B."/>
            <person name="Nene V."/>
            <person name="Collins F."/>
            <person name="Alarcon-Chaidez F."/>
            <person name="Wikel S."/>
            <person name="Strausberg R."/>
        </authorList>
    </citation>
    <scope>NUCLEOTIDE SEQUENCE [LARGE SCALE GENOMIC DNA]</scope>
    <source>
        <strain evidence="4">Wikel</strain>
        <strain evidence="2">Wikel colony</strain>
    </source>
</reference>
<dbReference type="VEuPathDB" id="VectorBase:ISCW007962"/>
<evidence type="ECO:0000313" key="4">
    <source>
        <dbReference type="Proteomes" id="UP000001555"/>
    </source>
</evidence>
<keyword evidence="1" id="KW-0812">Transmembrane</keyword>